<name>A0ABT0BIG0_9SPHN</name>
<keyword evidence="1" id="KW-0808">Transferase</keyword>
<dbReference type="Gene3D" id="3.30.450.20">
    <property type="entry name" value="PAS domain"/>
    <property type="match status" value="2"/>
</dbReference>
<dbReference type="RefSeq" id="WP_407672714.1">
    <property type="nucleotide sequence ID" value="NZ_JALHLF010000159.1"/>
</dbReference>
<dbReference type="Gene3D" id="6.10.250.3020">
    <property type="match status" value="1"/>
</dbReference>
<gene>
    <name evidence="1" type="ORF">MTR62_19485</name>
</gene>
<evidence type="ECO:0000313" key="2">
    <source>
        <dbReference type="Proteomes" id="UP001162881"/>
    </source>
</evidence>
<comment type="caution">
    <text evidence="1">The sequence shown here is derived from an EMBL/GenBank/DDBJ whole genome shotgun (WGS) entry which is preliminary data.</text>
</comment>
<evidence type="ECO:0000313" key="1">
    <source>
        <dbReference type="EMBL" id="MCJ2184855.1"/>
    </source>
</evidence>
<dbReference type="GO" id="GO:0016301">
    <property type="term" value="F:kinase activity"/>
    <property type="evidence" value="ECO:0007669"/>
    <property type="project" value="UniProtKB-KW"/>
</dbReference>
<accession>A0ABT0BIG0</accession>
<proteinExistence type="predicted"/>
<sequence>MTPRTLTLCLIGAALGALGVGLASGEFARREALQGFSGTVRADARIRQALLESEIARYSLLPLALSDDRDVNAAQSAGTFDSPAARALNRKLERLASETGAAVIYLVDSQGNSIASSNWNRTDSFTGTNYNFRRYIRDARKTGRGRQFALGSVSGKPGLYLAQRTRAGGVVVVKLEFDWIEDEWRRAGGVTFVTNPDGLVLVTSRRDWRFVATRPLTPERQREALRDSGAGALHPKPWRDDALGLVALGTSDTPYLLADTQADAQGWQLHLAMPARTAIERPARLVALLAGLASFALALA</sequence>
<dbReference type="InterPro" id="IPR029151">
    <property type="entry name" value="Sensor-like_sf"/>
</dbReference>
<feature type="non-terminal residue" evidence="1">
    <location>
        <position position="300"/>
    </location>
</feature>
<dbReference type="SUPFAM" id="SSF103190">
    <property type="entry name" value="Sensory domain-like"/>
    <property type="match status" value="1"/>
</dbReference>
<organism evidence="1 2">
    <name type="scientific">Novosphingobium organovorum</name>
    <dbReference type="NCBI Taxonomy" id="2930092"/>
    <lineage>
        <taxon>Bacteria</taxon>
        <taxon>Pseudomonadati</taxon>
        <taxon>Pseudomonadota</taxon>
        <taxon>Alphaproteobacteria</taxon>
        <taxon>Sphingomonadales</taxon>
        <taxon>Sphingomonadaceae</taxon>
        <taxon>Novosphingobium</taxon>
    </lineage>
</organism>
<reference evidence="1" key="1">
    <citation type="submission" date="2022-03" db="EMBL/GenBank/DDBJ databases">
        <title>Identification of a novel bacterium isolated from mangrove sediments.</title>
        <authorList>
            <person name="Pan X."/>
        </authorList>
    </citation>
    <scope>NUCLEOTIDE SEQUENCE</scope>
    <source>
        <strain evidence="1">B1949</strain>
    </source>
</reference>
<protein>
    <submittedName>
        <fullName evidence="1">Sensor histidine kinase</fullName>
    </submittedName>
</protein>
<keyword evidence="1" id="KW-0418">Kinase</keyword>
<keyword evidence="2" id="KW-1185">Reference proteome</keyword>
<dbReference type="EMBL" id="JALHLF010000159">
    <property type="protein sequence ID" value="MCJ2184855.1"/>
    <property type="molecule type" value="Genomic_DNA"/>
</dbReference>
<dbReference type="Proteomes" id="UP001162881">
    <property type="component" value="Unassembled WGS sequence"/>
</dbReference>